<keyword evidence="3" id="KW-1185">Reference proteome</keyword>
<dbReference type="AlphaFoldDB" id="A0AB34K532"/>
<evidence type="ECO:0008006" key="4">
    <source>
        <dbReference type="Google" id="ProtNLM"/>
    </source>
</evidence>
<evidence type="ECO:0000313" key="3">
    <source>
        <dbReference type="Proteomes" id="UP001515480"/>
    </source>
</evidence>
<gene>
    <name evidence="2" type="ORF">AB1Y20_009629</name>
</gene>
<dbReference type="Proteomes" id="UP001515480">
    <property type="component" value="Unassembled WGS sequence"/>
</dbReference>
<accession>A0AB34K532</accession>
<protein>
    <recommendedName>
        <fullName evidence="4">Mediator complex subunit 16</fullName>
    </recommendedName>
</protein>
<sequence>MAWGPRGLLALSPPHSCEVSVVRASRTEAGLPLPCVTLSAPTASLCWAPYDIPLLLASDLCGGIALCARRDEDAAFACVARFDAEDALRALRWLDAASWMPRAGGAADGAAGRLPLGIEAFVAVGACGKVVLRWRSVSASALAAAVAPWTAVRGELPSRHPKGGAPVSVCCAAVGSLGESGAVVAWTEAPLASQVLVHRLNIPSSAARLGALEQLELEPHLRIPIDQPHSRVASLSLVAQFVAAAAAPISTRATQEPDGVGLLLLLASADTGQESRQLSLWLPEGSTCDETDGAAVWRQVWQTEAFKAVRAHDETVDVSCNGQVALLGCGASQYRLARLPRIASFRMADDNESVVVAHTLALPSASVGQPADDSQRAKRPRPLEAAAWACTSAGLSPHGALVALLGRSQPTTLEPHGRGAAAVLRMVHVGPLVYKEDWLETVKQYLPERSADPWDLITCLGSQPREQRNATAAAVGKAISRQLEALLSPNEVPSKQAERVNSKIALVGPRLVAMLAALYGIVRRSTPLQPAAPTDGAVAEVEAAIAKLAGAWRAHLMLWISAELLKREIEAEIGAHAVAELPAASSISPLPNWVRICEASVQTRAGFEALPATPRNTLLRACCCFLICCRVWKRYCDATAHPQLSRVGSLPRSLPPVVAIALPRAISILLIAGQTRSTEAPHQMDPSRLEAVYAEIAEVQNRSAHATPEALARSQDGAPEDNHQEAATATASSQEESIRKEPPLLQWEMLCLERLLQERRLSTASGDTSSYARDVALVSDQIRSAYRLVLVGYWRLLRWAGDV</sequence>
<comment type="caution">
    <text evidence="2">The sequence shown here is derived from an EMBL/GenBank/DDBJ whole genome shotgun (WGS) entry which is preliminary data.</text>
</comment>
<evidence type="ECO:0000313" key="2">
    <source>
        <dbReference type="EMBL" id="KAL1528272.1"/>
    </source>
</evidence>
<proteinExistence type="predicted"/>
<evidence type="ECO:0000256" key="1">
    <source>
        <dbReference type="SAM" id="MobiDB-lite"/>
    </source>
</evidence>
<feature type="compositionally biased region" description="Low complexity" evidence="1">
    <location>
        <begin position="725"/>
        <end position="735"/>
    </location>
</feature>
<dbReference type="EMBL" id="JBGBPQ010000002">
    <property type="protein sequence ID" value="KAL1528272.1"/>
    <property type="molecule type" value="Genomic_DNA"/>
</dbReference>
<feature type="region of interest" description="Disordered" evidence="1">
    <location>
        <begin position="703"/>
        <end position="739"/>
    </location>
</feature>
<organism evidence="2 3">
    <name type="scientific">Prymnesium parvum</name>
    <name type="common">Toxic golden alga</name>
    <dbReference type="NCBI Taxonomy" id="97485"/>
    <lineage>
        <taxon>Eukaryota</taxon>
        <taxon>Haptista</taxon>
        <taxon>Haptophyta</taxon>
        <taxon>Prymnesiophyceae</taxon>
        <taxon>Prymnesiales</taxon>
        <taxon>Prymnesiaceae</taxon>
        <taxon>Prymnesium</taxon>
    </lineage>
</organism>
<reference evidence="2 3" key="1">
    <citation type="journal article" date="2024" name="Science">
        <title>Giant polyketide synthase enzymes in the biosynthesis of giant marine polyether toxins.</title>
        <authorList>
            <person name="Fallon T.R."/>
            <person name="Shende V.V."/>
            <person name="Wierzbicki I.H."/>
            <person name="Pendleton A.L."/>
            <person name="Watervoot N.F."/>
            <person name="Auber R.P."/>
            <person name="Gonzalez D.J."/>
            <person name="Wisecaver J.H."/>
            <person name="Moore B.S."/>
        </authorList>
    </citation>
    <scope>NUCLEOTIDE SEQUENCE [LARGE SCALE GENOMIC DNA]</scope>
    <source>
        <strain evidence="2 3">12B1</strain>
    </source>
</reference>
<name>A0AB34K532_PRYPA</name>